<dbReference type="EnsemblBacteria" id="ABC24089">
    <property type="protein sequence ID" value="ABC24089"/>
    <property type="gene ID" value="Rru_A3294"/>
</dbReference>
<dbReference type="CDD" id="cd02978">
    <property type="entry name" value="KaiB_like"/>
    <property type="match status" value="1"/>
</dbReference>
<dbReference type="Proteomes" id="UP000001929">
    <property type="component" value="Chromosome"/>
</dbReference>
<accession>Q2RP56</accession>
<dbReference type="eggNOG" id="ENOG50339P0">
    <property type="taxonomic scope" value="Bacteria"/>
</dbReference>
<gene>
    <name evidence="2" type="ordered locus">Rru_A3294</name>
</gene>
<evidence type="ECO:0000313" key="2">
    <source>
        <dbReference type="EMBL" id="ABC24089.1"/>
    </source>
</evidence>
<dbReference type="InterPro" id="IPR039022">
    <property type="entry name" value="KaiB-like"/>
</dbReference>
<evidence type="ECO:0000313" key="3">
    <source>
        <dbReference type="Proteomes" id="UP000001929"/>
    </source>
</evidence>
<dbReference type="Gene3D" id="3.40.30.10">
    <property type="entry name" value="Glutaredoxin"/>
    <property type="match status" value="1"/>
</dbReference>
<dbReference type="PANTHER" id="PTHR41709:SF2">
    <property type="entry name" value="CIRCADIAN CLOCK PROTEIN KAIB2"/>
    <property type="match status" value="1"/>
</dbReference>
<feature type="domain" description="KaiB" evidence="1">
    <location>
        <begin position="8"/>
        <end position="88"/>
    </location>
</feature>
<dbReference type="PANTHER" id="PTHR41709">
    <property type="entry name" value="KAIB-LIKE PROTEIN 1"/>
    <property type="match status" value="1"/>
</dbReference>
<evidence type="ECO:0000259" key="1">
    <source>
        <dbReference type="SMART" id="SM01248"/>
    </source>
</evidence>
<protein>
    <submittedName>
        <fullName evidence="2">KaiB</fullName>
    </submittedName>
</protein>
<dbReference type="STRING" id="269796.Rru_A3294"/>
<dbReference type="KEGG" id="rru:Rru_A3294"/>
<dbReference type="GO" id="GO:0048511">
    <property type="term" value="P:rhythmic process"/>
    <property type="evidence" value="ECO:0007669"/>
    <property type="project" value="InterPro"/>
</dbReference>
<dbReference type="AlphaFoldDB" id="Q2RP56"/>
<name>Q2RP56_RHORT</name>
<organism evidence="2 3">
    <name type="scientific">Rhodospirillum rubrum (strain ATCC 11170 / ATH 1.1.1 / DSM 467 / LMG 4362 / NCIMB 8255 / S1)</name>
    <dbReference type="NCBI Taxonomy" id="269796"/>
    <lineage>
        <taxon>Bacteria</taxon>
        <taxon>Pseudomonadati</taxon>
        <taxon>Pseudomonadota</taxon>
        <taxon>Alphaproteobacteria</taxon>
        <taxon>Rhodospirillales</taxon>
        <taxon>Rhodospirillaceae</taxon>
        <taxon>Rhodospirillum</taxon>
    </lineage>
</organism>
<dbReference type="SUPFAM" id="SSF52833">
    <property type="entry name" value="Thioredoxin-like"/>
    <property type="match status" value="1"/>
</dbReference>
<dbReference type="InterPro" id="IPR011649">
    <property type="entry name" value="KaiB_domain"/>
</dbReference>
<reference evidence="2 3" key="1">
    <citation type="journal article" date="2011" name="Stand. Genomic Sci.">
        <title>Complete genome sequence of Rhodospirillum rubrum type strain (S1).</title>
        <authorList>
            <person name="Munk A.C."/>
            <person name="Copeland A."/>
            <person name="Lucas S."/>
            <person name="Lapidus A."/>
            <person name="Del Rio T.G."/>
            <person name="Barry K."/>
            <person name="Detter J.C."/>
            <person name="Hammon N."/>
            <person name="Israni S."/>
            <person name="Pitluck S."/>
            <person name="Brettin T."/>
            <person name="Bruce D."/>
            <person name="Han C."/>
            <person name="Tapia R."/>
            <person name="Gilna P."/>
            <person name="Schmutz J."/>
            <person name="Larimer F."/>
            <person name="Land M."/>
            <person name="Kyrpides N.C."/>
            <person name="Mavromatis K."/>
            <person name="Richardson P."/>
            <person name="Rohde M."/>
            <person name="Goker M."/>
            <person name="Klenk H.P."/>
            <person name="Zhang Y."/>
            <person name="Roberts G.P."/>
            <person name="Reslewic S."/>
            <person name="Schwartz D.C."/>
        </authorList>
    </citation>
    <scope>NUCLEOTIDE SEQUENCE [LARGE SCALE GENOMIC DNA]</scope>
    <source>
        <strain evidence="3">ATCC 11170 / ATH 1.1.1 / DSM 467 / LMG 4362 / NCIMB 8255 / S1</strain>
    </source>
</reference>
<proteinExistence type="predicted"/>
<keyword evidence="3" id="KW-1185">Reference proteome</keyword>
<dbReference type="HOGENOM" id="CLU_144073_2_0_5"/>
<dbReference type="Pfam" id="PF07689">
    <property type="entry name" value="KaiB"/>
    <property type="match status" value="1"/>
</dbReference>
<dbReference type="EMBL" id="CP000230">
    <property type="protein sequence ID" value="ABC24089.1"/>
    <property type="molecule type" value="Genomic_DNA"/>
</dbReference>
<dbReference type="RefSeq" id="WP_011391042.1">
    <property type="nucleotide sequence ID" value="NC_007643.1"/>
</dbReference>
<dbReference type="InterPro" id="IPR036249">
    <property type="entry name" value="Thioredoxin-like_sf"/>
</dbReference>
<dbReference type="SMART" id="SM01248">
    <property type="entry name" value="KaiB"/>
    <property type="match status" value="1"/>
</dbReference>
<sequence>MGPTVHLTLYICGETLRSRNALRAIDRIRHAYGPHCAIKVVDVIDSPAEAEEQRILATPTLVRDLPPPRRRVVGDLIDVDQVCRILDLPLPPSCLENADITP</sequence>
<dbReference type="PATRIC" id="fig|269796.9.peg.3412"/>